<dbReference type="SUPFAM" id="SSF53383">
    <property type="entry name" value="PLP-dependent transferases"/>
    <property type="match status" value="1"/>
</dbReference>
<organism evidence="9 10">
    <name type="scientific">Clostridium botulinum B2 450</name>
    <dbReference type="NCBI Taxonomy" id="1379739"/>
    <lineage>
        <taxon>Bacteria</taxon>
        <taxon>Bacillati</taxon>
        <taxon>Bacillota</taxon>
        <taxon>Clostridia</taxon>
        <taxon>Eubacteriales</taxon>
        <taxon>Clostridiaceae</taxon>
        <taxon>Clostridium</taxon>
    </lineage>
</organism>
<dbReference type="FunFam" id="3.40.640.10:FF:000090">
    <property type="entry name" value="Pyridoxal phosphate-dependent aminotransferase"/>
    <property type="match status" value="1"/>
</dbReference>
<comment type="cofactor">
    <cofactor evidence="1">
        <name>pyridoxal 5'-phosphate</name>
        <dbReference type="ChEBI" id="CHEBI:597326"/>
    </cofactor>
</comment>
<dbReference type="CDD" id="cd00616">
    <property type="entry name" value="AHBA_syn"/>
    <property type="match status" value="1"/>
</dbReference>
<reference evidence="9 10" key="1">
    <citation type="submission" date="2014-06" db="EMBL/GenBank/DDBJ databases">
        <title>Genome characterization of distinct group I Clostridium botulinum lineages.</title>
        <authorList>
            <person name="Giordani F."/>
            <person name="Anselmo A."/>
            <person name="Fillo S."/>
            <person name="Palozzi A.M."/>
            <person name="Fortunato A."/>
            <person name="Gentile B."/>
            <person name="Ciammaruconi A."/>
            <person name="Anniballi F."/>
            <person name="De Medici D."/>
            <person name="Lista F."/>
        </authorList>
    </citation>
    <scope>NUCLEOTIDE SEQUENCE [LARGE SCALE GENOMIC DNA]</scope>
    <source>
        <strain evidence="9 10">B2 450</strain>
    </source>
</reference>
<evidence type="ECO:0000256" key="7">
    <source>
        <dbReference type="PIRSR" id="PIRSR000390-2"/>
    </source>
</evidence>
<dbReference type="Proteomes" id="UP000032250">
    <property type="component" value="Unassembled WGS sequence"/>
</dbReference>
<dbReference type="PANTHER" id="PTHR30244">
    <property type="entry name" value="TRANSAMINASE"/>
    <property type="match status" value="1"/>
</dbReference>
<dbReference type="OrthoDB" id="9810913at2"/>
<evidence type="ECO:0000256" key="4">
    <source>
        <dbReference type="ARBA" id="ARBA00022898"/>
    </source>
</evidence>
<dbReference type="EMBL" id="JXSU01000007">
    <property type="protein sequence ID" value="KIS24516.1"/>
    <property type="molecule type" value="Genomic_DNA"/>
</dbReference>
<keyword evidence="3" id="KW-0808">Transferase</keyword>
<dbReference type="HOGENOM" id="CLU_033332_7_2_9"/>
<name>A0A0D1C0I0_CLOBO</name>
<dbReference type="InterPro" id="IPR000653">
    <property type="entry name" value="DegT/StrS_aminotransferase"/>
</dbReference>
<evidence type="ECO:0000256" key="5">
    <source>
        <dbReference type="ARBA" id="ARBA00037999"/>
    </source>
</evidence>
<comment type="caution">
    <text evidence="9">The sequence shown here is derived from an EMBL/GenBank/DDBJ whole genome shotgun (WGS) entry which is preliminary data.</text>
</comment>
<dbReference type="InterPro" id="IPR015424">
    <property type="entry name" value="PyrdxlP-dep_Trfase"/>
</dbReference>
<gene>
    <name evidence="9" type="ORF">N495_13380</name>
</gene>
<evidence type="ECO:0000313" key="9">
    <source>
        <dbReference type="EMBL" id="KIS24516.1"/>
    </source>
</evidence>
<feature type="active site" description="Proton acceptor" evidence="6">
    <location>
        <position position="181"/>
    </location>
</feature>
<feature type="modified residue" description="N6-(pyridoxal phosphate)lysine" evidence="7">
    <location>
        <position position="181"/>
    </location>
</feature>
<evidence type="ECO:0000256" key="8">
    <source>
        <dbReference type="RuleBase" id="RU004508"/>
    </source>
</evidence>
<dbReference type="GO" id="GO:0008483">
    <property type="term" value="F:transaminase activity"/>
    <property type="evidence" value="ECO:0007669"/>
    <property type="project" value="UniProtKB-KW"/>
</dbReference>
<dbReference type="RefSeq" id="WP_043032188.1">
    <property type="nucleotide sequence ID" value="NZ_JXSU01000007.1"/>
</dbReference>
<dbReference type="GO" id="GO:0030170">
    <property type="term" value="F:pyridoxal phosphate binding"/>
    <property type="evidence" value="ECO:0007669"/>
    <property type="project" value="TreeGrafter"/>
</dbReference>
<evidence type="ECO:0000256" key="1">
    <source>
        <dbReference type="ARBA" id="ARBA00001933"/>
    </source>
</evidence>
<dbReference type="InterPro" id="IPR015421">
    <property type="entry name" value="PyrdxlP-dep_Trfase_major"/>
</dbReference>
<sequence>MIPLCIPEIKGNEWKYIKQCLDTNWVSSAGAFVDKFEEDFAKYVKAKKAVVTMNGTAALELALRTLGIGKGDEVIVSSMTFISPVNTIKYVGAEPVFVDVCRDTYVMDANNIEEMITPKTKAILPIHIYGHPVDMDKVMEIAKKHNLYVIEDATESLGSLYKGKATGTIGHVGCYSFNGNKLITTGAGGMLVTNDDKLGERAKYLSTQTKTILGNGAFCHEEIGYNFRMPNLLAAMGCAQLENIDEYIKIKREHAKLYNQLLKNVKGITLPIEKEGVKNVYWLYSILIEEEYPLTRDELIFKLRENGIESRPFFMPVHEMAPYKYCKCGDISVTKKLACKGINIPSSLGLKKEDIESVCNKIVDVIYNKN</sequence>
<keyword evidence="4 7" id="KW-0663">Pyridoxal phosphate</keyword>
<dbReference type="Gene3D" id="3.90.1150.10">
    <property type="entry name" value="Aspartate Aminotransferase, domain 1"/>
    <property type="match status" value="1"/>
</dbReference>
<dbReference type="PANTHER" id="PTHR30244:SF30">
    <property type="entry name" value="BLR5990 PROTEIN"/>
    <property type="match status" value="1"/>
</dbReference>
<protein>
    <submittedName>
        <fullName evidence="9">Perosamine synthetase</fullName>
    </submittedName>
</protein>
<evidence type="ECO:0000256" key="2">
    <source>
        <dbReference type="ARBA" id="ARBA00022576"/>
    </source>
</evidence>
<accession>A0A0D1C0I0</accession>
<dbReference type="PIRSF" id="PIRSF000390">
    <property type="entry name" value="PLP_StrS"/>
    <property type="match status" value="1"/>
</dbReference>
<dbReference type="NCBIfam" id="TIGR04181">
    <property type="entry name" value="NHT_00031"/>
    <property type="match status" value="1"/>
</dbReference>
<evidence type="ECO:0000256" key="3">
    <source>
        <dbReference type="ARBA" id="ARBA00022679"/>
    </source>
</evidence>
<evidence type="ECO:0000313" key="10">
    <source>
        <dbReference type="Proteomes" id="UP000032250"/>
    </source>
</evidence>
<dbReference type="GO" id="GO:0000271">
    <property type="term" value="P:polysaccharide biosynthetic process"/>
    <property type="evidence" value="ECO:0007669"/>
    <property type="project" value="TreeGrafter"/>
</dbReference>
<dbReference type="InterPro" id="IPR015422">
    <property type="entry name" value="PyrdxlP-dep_Trfase_small"/>
</dbReference>
<keyword evidence="2" id="KW-0032">Aminotransferase</keyword>
<comment type="similarity">
    <text evidence="5 8">Belongs to the DegT/DnrJ/EryC1 family.</text>
</comment>
<proteinExistence type="inferred from homology"/>
<dbReference type="Gene3D" id="3.40.640.10">
    <property type="entry name" value="Type I PLP-dependent aspartate aminotransferase-like (Major domain)"/>
    <property type="match status" value="1"/>
</dbReference>
<dbReference type="InterPro" id="IPR026385">
    <property type="entry name" value="LegC-like"/>
</dbReference>
<dbReference type="Pfam" id="PF01041">
    <property type="entry name" value="DegT_DnrJ_EryC1"/>
    <property type="match status" value="1"/>
</dbReference>
<dbReference type="AlphaFoldDB" id="A0A0D1C0I0"/>
<evidence type="ECO:0000256" key="6">
    <source>
        <dbReference type="PIRSR" id="PIRSR000390-1"/>
    </source>
</evidence>
<dbReference type="PATRIC" id="fig|1379739.3.peg.3064"/>